<feature type="domain" description="GST N-terminal" evidence="8">
    <location>
        <begin position="2"/>
        <end position="84"/>
    </location>
</feature>
<dbReference type="SUPFAM" id="SSF47616">
    <property type="entry name" value="GST C-terminal domain-like"/>
    <property type="match status" value="1"/>
</dbReference>
<dbReference type="Proteomes" id="UP001162156">
    <property type="component" value="Unassembled WGS sequence"/>
</dbReference>
<evidence type="ECO:0000256" key="6">
    <source>
        <dbReference type="SAM" id="MobiDB-lite"/>
    </source>
</evidence>
<dbReference type="PROSITE" id="PS50405">
    <property type="entry name" value="GST_CTER"/>
    <property type="match status" value="1"/>
</dbReference>
<feature type="region of interest" description="Disordered" evidence="6">
    <location>
        <begin position="250"/>
        <end position="276"/>
    </location>
</feature>
<feature type="domain" description="GST C-terminal" evidence="9">
    <location>
        <begin position="62"/>
        <end position="197"/>
    </location>
</feature>
<evidence type="ECO:0000256" key="4">
    <source>
        <dbReference type="ARBA" id="ARBA00030426"/>
    </source>
</evidence>
<dbReference type="FunFam" id="3.30.70.1010:FF:000001">
    <property type="entry name" value="Elongation factor 1-gamma 1"/>
    <property type="match status" value="1"/>
</dbReference>
<accession>A0AAV8ZJG1</accession>
<proteinExistence type="predicted"/>
<dbReference type="Gene3D" id="1.20.1050.10">
    <property type="match status" value="1"/>
</dbReference>
<dbReference type="InterPro" id="IPR040079">
    <property type="entry name" value="Glutathione_S-Trfase"/>
</dbReference>
<organism evidence="10 11">
    <name type="scientific">Rhamnusium bicolor</name>
    <dbReference type="NCBI Taxonomy" id="1586634"/>
    <lineage>
        <taxon>Eukaryota</taxon>
        <taxon>Metazoa</taxon>
        <taxon>Ecdysozoa</taxon>
        <taxon>Arthropoda</taxon>
        <taxon>Hexapoda</taxon>
        <taxon>Insecta</taxon>
        <taxon>Pterygota</taxon>
        <taxon>Neoptera</taxon>
        <taxon>Endopterygota</taxon>
        <taxon>Coleoptera</taxon>
        <taxon>Polyphaga</taxon>
        <taxon>Cucujiformia</taxon>
        <taxon>Chrysomeloidea</taxon>
        <taxon>Cerambycidae</taxon>
        <taxon>Lepturinae</taxon>
        <taxon>Rhagiini</taxon>
        <taxon>Rhamnusium</taxon>
    </lineage>
</organism>
<dbReference type="FunFam" id="3.40.30.10:FF:000233">
    <property type="entry name" value="Elongation factor 1-gamma"/>
    <property type="match status" value="1"/>
</dbReference>
<dbReference type="InterPro" id="IPR036249">
    <property type="entry name" value="Thioredoxin-like_sf"/>
</dbReference>
<keyword evidence="3 5" id="KW-0648">Protein biosynthesis</keyword>
<dbReference type="InterPro" id="IPR001662">
    <property type="entry name" value="EF1B_G_C"/>
</dbReference>
<evidence type="ECO:0000313" key="10">
    <source>
        <dbReference type="EMBL" id="KAJ8963707.1"/>
    </source>
</evidence>
<dbReference type="SUPFAM" id="SSF52833">
    <property type="entry name" value="Thioredoxin-like"/>
    <property type="match status" value="1"/>
</dbReference>
<dbReference type="Pfam" id="PF02798">
    <property type="entry name" value="GST_N"/>
    <property type="match status" value="1"/>
</dbReference>
<dbReference type="InterPro" id="IPR050802">
    <property type="entry name" value="EF-GSTs"/>
</dbReference>
<comment type="caution">
    <text evidence="10">The sequence shown here is derived from an EMBL/GenBank/DDBJ whole genome shotgun (WGS) entry which is preliminary data.</text>
</comment>
<dbReference type="CDD" id="cd03044">
    <property type="entry name" value="GST_N_EF1Bgamma"/>
    <property type="match status" value="1"/>
</dbReference>
<dbReference type="InterPro" id="IPR004046">
    <property type="entry name" value="GST_C"/>
</dbReference>
<dbReference type="GO" id="GO:0005634">
    <property type="term" value="C:nucleus"/>
    <property type="evidence" value="ECO:0007669"/>
    <property type="project" value="TreeGrafter"/>
</dbReference>
<dbReference type="GO" id="GO:0003746">
    <property type="term" value="F:translation elongation factor activity"/>
    <property type="evidence" value="ECO:0007669"/>
    <property type="project" value="UniProtKB-UniRule"/>
</dbReference>
<dbReference type="SFLD" id="SFLDS00019">
    <property type="entry name" value="Glutathione_Transferase_(cytos"/>
    <property type="match status" value="1"/>
</dbReference>
<dbReference type="InterPro" id="IPR036433">
    <property type="entry name" value="EF1B_G_C_sf"/>
</dbReference>
<feature type="compositionally biased region" description="Basic residues" evidence="6">
    <location>
        <begin position="250"/>
        <end position="259"/>
    </location>
</feature>
<feature type="compositionally biased region" description="Basic and acidic residues" evidence="6">
    <location>
        <begin position="260"/>
        <end position="269"/>
    </location>
</feature>
<dbReference type="PROSITE" id="PS50040">
    <property type="entry name" value="EF1G_C"/>
    <property type="match status" value="1"/>
</dbReference>
<dbReference type="Pfam" id="PF00647">
    <property type="entry name" value="EF1G"/>
    <property type="match status" value="1"/>
</dbReference>
<dbReference type="GO" id="GO:0005737">
    <property type="term" value="C:cytoplasm"/>
    <property type="evidence" value="ECO:0007669"/>
    <property type="project" value="TreeGrafter"/>
</dbReference>
<evidence type="ECO:0000256" key="5">
    <source>
        <dbReference type="PROSITE-ProRule" id="PRU00519"/>
    </source>
</evidence>
<dbReference type="Gene3D" id="3.30.70.1010">
    <property type="entry name" value="Translation elongation factor EF1B, gamma chain, conserved domain"/>
    <property type="match status" value="1"/>
</dbReference>
<keyword evidence="2 5" id="KW-0251">Elongation factor</keyword>
<evidence type="ECO:0000256" key="3">
    <source>
        <dbReference type="ARBA" id="ARBA00022917"/>
    </source>
</evidence>
<dbReference type="PANTHER" id="PTHR43986">
    <property type="entry name" value="ELONGATION FACTOR 1-GAMMA"/>
    <property type="match status" value="1"/>
</dbReference>
<evidence type="ECO:0000259" key="9">
    <source>
        <dbReference type="PROSITE" id="PS50405"/>
    </source>
</evidence>
<dbReference type="SMART" id="SM01183">
    <property type="entry name" value="EF1G"/>
    <property type="match status" value="1"/>
</dbReference>
<evidence type="ECO:0000259" key="7">
    <source>
        <dbReference type="PROSITE" id="PS50040"/>
    </source>
</evidence>
<evidence type="ECO:0000256" key="1">
    <source>
        <dbReference type="ARBA" id="ARBA00022218"/>
    </source>
</evidence>
<dbReference type="EMBL" id="JANEYF010001514">
    <property type="protein sequence ID" value="KAJ8963707.1"/>
    <property type="molecule type" value="Genomic_DNA"/>
</dbReference>
<gene>
    <name evidence="10" type="ORF">NQ314_005428</name>
</gene>
<dbReference type="PROSITE" id="PS50404">
    <property type="entry name" value="GST_NTER"/>
    <property type="match status" value="1"/>
</dbReference>
<keyword evidence="11" id="KW-1185">Reference proteome</keyword>
<sequence>MAAGTLYSYPDNFRAAKALIAAQYAKANVKIAANFVFGETNKSKEFLTKFPGGKVPAFETNDGKYLQDSNAIAYFVSNDQLRGKNEYDRAQILQWIGFAKNNAGAQEAFQRAKDDMKVALTVLNSHLLTHTYLVGDRITLADIAVACNLLNPYKYVLDPEYRKPFGNVNRWFNTLINQPEFKAVLGTVELCSKAAQAGAIKEEGMATNCINDIGDMGNNNLEKNKKKKMAEFDQISETYNLIILRVRKKRRRNRKRNNNQKKEAPKKEEEPTEELDAADEICAAEPKSKDPFDSMPKGEKVVNLTINYLFSEPLTWMISNVATPTKMRANRFHTFWENFDPTNYSIWYCEYKYPQELSKVFMSCNLITGMFQRLDKMRKHAFSSVCLFGEDDNSTISGIWVWRGQELAFPLSPDWQIDYESYDWTKLDANSEETKKLVEQYFSWSGTDKGDRKFNQGKIFK</sequence>
<dbReference type="FunFam" id="1.20.1050.10:FF:000006">
    <property type="entry name" value="Elongation factor 1 gamma"/>
    <property type="match status" value="1"/>
</dbReference>
<name>A0AAV8ZJG1_9CUCU</name>
<evidence type="ECO:0000259" key="8">
    <source>
        <dbReference type="PROSITE" id="PS50404"/>
    </source>
</evidence>
<evidence type="ECO:0000313" key="11">
    <source>
        <dbReference type="Proteomes" id="UP001162156"/>
    </source>
</evidence>
<dbReference type="Gene3D" id="3.40.30.10">
    <property type="entry name" value="Glutaredoxin"/>
    <property type="match status" value="1"/>
</dbReference>
<dbReference type="InterPro" id="IPR010987">
    <property type="entry name" value="Glutathione-S-Trfase_C-like"/>
</dbReference>
<protein>
    <recommendedName>
        <fullName evidence="1">Elongation factor 1-gamma</fullName>
    </recommendedName>
    <alternativeName>
        <fullName evidence="4">eEF-1B gamma</fullName>
    </alternativeName>
</protein>
<dbReference type="SUPFAM" id="SSF89942">
    <property type="entry name" value="eEF1-gamma domain"/>
    <property type="match status" value="1"/>
</dbReference>
<feature type="domain" description="EF-1-gamma C-terminal" evidence="7">
    <location>
        <begin position="288"/>
        <end position="461"/>
    </location>
</feature>
<dbReference type="CDD" id="cd03181">
    <property type="entry name" value="GST_C_EF1Bgamma_like"/>
    <property type="match status" value="1"/>
</dbReference>
<dbReference type="Pfam" id="PF00043">
    <property type="entry name" value="GST_C"/>
    <property type="match status" value="1"/>
</dbReference>
<dbReference type="InterPro" id="IPR036282">
    <property type="entry name" value="Glutathione-S-Trfase_C_sf"/>
</dbReference>
<dbReference type="AlphaFoldDB" id="A0AAV8ZJG1"/>
<dbReference type="PANTHER" id="PTHR43986:SF1">
    <property type="entry name" value="ELONGATION FACTOR 1-GAMMA"/>
    <property type="match status" value="1"/>
</dbReference>
<evidence type="ECO:0000256" key="2">
    <source>
        <dbReference type="ARBA" id="ARBA00022768"/>
    </source>
</evidence>
<dbReference type="InterPro" id="IPR004045">
    <property type="entry name" value="Glutathione_S-Trfase_N"/>
</dbReference>
<reference evidence="10" key="1">
    <citation type="journal article" date="2023" name="Insect Mol. Biol.">
        <title>Genome sequencing provides insights into the evolution of gene families encoding plant cell wall-degrading enzymes in longhorned beetles.</title>
        <authorList>
            <person name="Shin N.R."/>
            <person name="Okamura Y."/>
            <person name="Kirsch R."/>
            <person name="Pauchet Y."/>
        </authorList>
    </citation>
    <scope>NUCLEOTIDE SEQUENCE</scope>
    <source>
        <strain evidence="10">RBIC_L_NR</strain>
    </source>
</reference>